<dbReference type="Proteomes" id="UP000267017">
    <property type="component" value="Unassembled WGS sequence"/>
</dbReference>
<keyword evidence="2" id="KW-1185">Reference proteome</keyword>
<gene>
    <name evidence="1" type="ORF">EHV15_34250</name>
</gene>
<comment type="caution">
    <text evidence="1">The sequence shown here is derived from an EMBL/GenBank/DDBJ whole genome shotgun (WGS) entry which is preliminary data.</text>
</comment>
<organism evidence="1 2">
    <name type="scientific">Paenibacillus oralis</name>
    <dbReference type="NCBI Taxonomy" id="2490856"/>
    <lineage>
        <taxon>Bacteria</taxon>
        <taxon>Bacillati</taxon>
        <taxon>Bacillota</taxon>
        <taxon>Bacilli</taxon>
        <taxon>Bacillales</taxon>
        <taxon>Paenibacillaceae</taxon>
        <taxon>Paenibacillus</taxon>
    </lineage>
</organism>
<accession>A0A3P3T9F3</accession>
<dbReference type="AlphaFoldDB" id="A0A3P3T9F3"/>
<protein>
    <submittedName>
        <fullName evidence="1">Uncharacterized protein</fullName>
    </submittedName>
</protein>
<dbReference type="RefSeq" id="WP_128635748.1">
    <property type="nucleotide sequence ID" value="NZ_RRCN01000002.1"/>
</dbReference>
<evidence type="ECO:0000313" key="1">
    <source>
        <dbReference type="EMBL" id="RRJ54661.1"/>
    </source>
</evidence>
<dbReference type="EMBL" id="RRCN01000002">
    <property type="protein sequence ID" value="RRJ54661.1"/>
    <property type="molecule type" value="Genomic_DNA"/>
</dbReference>
<reference evidence="1 2" key="1">
    <citation type="submission" date="2018-11" db="EMBL/GenBank/DDBJ databases">
        <title>Genome sequencing of Paenibacillus sp. KCOM 3021 (= ChDC PVNT-B20).</title>
        <authorList>
            <person name="Kook J.-K."/>
            <person name="Park S.-N."/>
            <person name="Lim Y.K."/>
        </authorList>
    </citation>
    <scope>NUCLEOTIDE SEQUENCE [LARGE SCALE GENOMIC DNA]</scope>
    <source>
        <strain evidence="1 2">KCOM 3021</strain>
    </source>
</reference>
<evidence type="ECO:0000313" key="2">
    <source>
        <dbReference type="Proteomes" id="UP000267017"/>
    </source>
</evidence>
<sequence>MENYFCQKVDLRSRAAMVQFLTSHFRYNTMNSWNNSTSYANNVKVNRIIPREHQDQAYNLLEQEAVFHHIHVLFSEWAEQYHYRWHAGFNGRSGGYIVLYQGQAESPKSGPKSYCLECGQHNFKLVPPENPTPEQRLILLVHQNQTWRDAVIYENNEELIKNLGFEREAALAIFAAEKRKISQGAGEFSSSNKCGKCHAPARVNYETPPTRFNIFPVRSTDMGEDFHSEDWDMESLRDRVRLVQSFDQLCDQVRALFIAYCKDYRVEEVEVMVPQKRKILKPVEV</sequence>
<proteinExistence type="predicted"/>
<dbReference type="OrthoDB" id="6885851at2"/>
<name>A0A3P3T9F3_9BACL</name>